<dbReference type="RefSeq" id="YP_010059186.1">
    <property type="nucleotide sequence ID" value="NC_054724.1"/>
</dbReference>
<gene>
    <name evidence="1" type="primary">164</name>
    <name evidence="1" type="ORF">SEA_FINCH_164</name>
</gene>
<accession>A0A2P1JXQ2</accession>
<keyword evidence="2" id="KW-1185">Reference proteome</keyword>
<organism evidence="1 2">
    <name type="scientific">Rhodococcus phage Finch</name>
    <dbReference type="NCBI Taxonomy" id="2094144"/>
    <lineage>
        <taxon>Viruses</taxon>
        <taxon>Duplodnaviria</taxon>
        <taxon>Heunggongvirae</taxon>
        <taxon>Uroviricota</taxon>
        <taxon>Caudoviricetes</taxon>
        <taxon>Finchvirus</taxon>
        <taxon>Finchvirus finch</taxon>
    </lineage>
</organism>
<reference evidence="2" key="1">
    <citation type="submission" date="2018-02" db="EMBL/GenBank/DDBJ databases">
        <authorList>
            <person name="Cohen D.B."/>
            <person name="Kent A.D."/>
        </authorList>
    </citation>
    <scope>NUCLEOTIDE SEQUENCE [LARGE SCALE GENOMIC DNA]</scope>
</reference>
<dbReference type="EMBL" id="MG962366">
    <property type="protein sequence ID" value="AVO25092.1"/>
    <property type="molecule type" value="Genomic_DNA"/>
</dbReference>
<name>A0A2P1JXQ2_9CAUD</name>
<evidence type="ECO:0000313" key="1">
    <source>
        <dbReference type="EMBL" id="AVO25092.1"/>
    </source>
</evidence>
<evidence type="ECO:0000313" key="2">
    <source>
        <dbReference type="Proteomes" id="UP000241290"/>
    </source>
</evidence>
<dbReference type="Proteomes" id="UP000241290">
    <property type="component" value="Genome"/>
</dbReference>
<dbReference type="KEGG" id="vg:64766417"/>
<sequence>MYWMTGSTPDREARTVTSATEVATTALMTMYQELKSWNYIYELHALSPDPATPVHIVVKSPSRYNFAIEIRVDSNGDLTLAQLYLDMGVKMSVPEPRVTSAGLSSRVHSLLTEKGA</sequence>
<dbReference type="GeneID" id="64766417"/>
<proteinExistence type="predicted"/>
<protein>
    <submittedName>
        <fullName evidence="1">Uncharacterized protein</fullName>
    </submittedName>
</protein>